<dbReference type="SUPFAM" id="SSF46689">
    <property type="entry name" value="Homeodomain-like"/>
    <property type="match status" value="2"/>
</dbReference>
<evidence type="ECO:0000259" key="6">
    <source>
        <dbReference type="PROSITE" id="PS01124"/>
    </source>
</evidence>
<evidence type="ECO:0000256" key="4">
    <source>
        <dbReference type="PROSITE-ProRule" id="PRU00169"/>
    </source>
</evidence>
<evidence type="ECO:0000256" key="1">
    <source>
        <dbReference type="ARBA" id="ARBA00023015"/>
    </source>
</evidence>
<dbReference type="EMBL" id="CP041969">
    <property type="protein sequence ID" value="QMV42562.1"/>
    <property type="molecule type" value="Genomic_DNA"/>
</dbReference>
<reference evidence="8 9" key="1">
    <citation type="submission" date="2019-07" db="EMBL/GenBank/DDBJ databases">
        <authorList>
            <person name="Kim J.K."/>
            <person name="Cheong H.-M."/>
            <person name="Choi Y."/>
            <person name="Hwang K.J."/>
            <person name="Lee S."/>
            <person name="Choi C."/>
        </authorList>
    </citation>
    <scope>NUCLEOTIDE SEQUENCE [LARGE SCALE GENOMIC DNA]</scope>
    <source>
        <strain evidence="8 9">KS 22</strain>
    </source>
</reference>
<evidence type="ECO:0000256" key="3">
    <source>
        <dbReference type="ARBA" id="ARBA00023163"/>
    </source>
</evidence>
<organism evidence="8 9">
    <name type="scientific">Cohnella cholangitidis</name>
    <dbReference type="NCBI Taxonomy" id="2598458"/>
    <lineage>
        <taxon>Bacteria</taxon>
        <taxon>Bacillati</taxon>
        <taxon>Bacillota</taxon>
        <taxon>Bacilli</taxon>
        <taxon>Bacillales</taxon>
        <taxon>Paenibacillaceae</taxon>
        <taxon>Cohnella</taxon>
    </lineage>
</organism>
<name>A0A7G5C028_9BACL</name>
<dbReference type="Pfam" id="PF00072">
    <property type="entry name" value="Response_reg"/>
    <property type="match status" value="1"/>
</dbReference>
<dbReference type="CDD" id="cd17536">
    <property type="entry name" value="REC_YesN-like"/>
    <property type="match status" value="1"/>
</dbReference>
<dbReference type="Proteomes" id="UP000515679">
    <property type="component" value="Chromosome"/>
</dbReference>
<dbReference type="GO" id="GO:0000160">
    <property type="term" value="P:phosphorelay signal transduction system"/>
    <property type="evidence" value="ECO:0007669"/>
    <property type="project" value="InterPro"/>
</dbReference>
<sequence length="505" mass="58193">MRIVVVEDEVLVRRGIVSGIPWAEYGIEVVGDASDGRTGLELVRGLKPDMVITDIQMPIMDGLEMIRHIRKEFPDMIVMILSVREDFRSVQDALRLGVIDYVHKLTMSPEELLESVLQARNSRSVPAKPTDKAEHGTQSISPSSLTDWLEGDKIKGGRYSVGIIRIDGDNKEQLARRLLDSSAHEGLREAEIFHSERDAVFIAKTNSVEDDGEPYVERWMNDLAASVNRLGDMRQCLSIAISPLHRDKQDKVQAYHEALEALNLRFYTGPGHVHGYRASSPENEHADSYASFVSPTAIRAYLDALEQTDEAFARLRFDELFPLRPPEGMPPHRIRDRIVQWQSSVTLLLGEWGLPLNGMWQDSSAYDQLNRLETYPELREWCLRLHTVARELWDDVSLRNRRSDIEQAIRYIKEKYNQPLRLQDIAAKVNLSENYFSYLFSKNTGQSFVHYLQQLRVQKAKELMRESSLPWFEIGERVGFDNPKYFSKIFKRITQMTPAQYQRNK</sequence>
<feature type="region of interest" description="Disordered" evidence="5">
    <location>
        <begin position="123"/>
        <end position="143"/>
    </location>
</feature>
<protein>
    <submittedName>
        <fullName evidence="8">Response regulator</fullName>
    </submittedName>
</protein>
<dbReference type="PANTHER" id="PTHR43280">
    <property type="entry name" value="ARAC-FAMILY TRANSCRIPTIONAL REGULATOR"/>
    <property type="match status" value="1"/>
</dbReference>
<dbReference type="GO" id="GO:0043565">
    <property type="term" value="F:sequence-specific DNA binding"/>
    <property type="evidence" value="ECO:0007669"/>
    <property type="project" value="InterPro"/>
</dbReference>
<evidence type="ECO:0000313" key="8">
    <source>
        <dbReference type="EMBL" id="QMV42562.1"/>
    </source>
</evidence>
<gene>
    <name evidence="8" type="ORF">FPL14_16155</name>
</gene>
<feature type="domain" description="Response regulatory" evidence="7">
    <location>
        <begin position="2"/>
        <end position="119"/>
    </location>
</feature>
<feature type="modified residue" description="4-aspartylphosphate" evidence="4">
    <location>
        <position position="54"/>
    </location>
</feature>
<dbReference type="PROSITE" id="PS50110">
    <property type="entry name" value="RESPONSE_REGULATORY"/>
    <property type="match status" value="1"/>
</dbReference>
<dbReference type="PROSITE" id="PS01124">
    <property type="entry name" value="HTH_ARAC_FAMILY_2"/>
    <property type="match status" value="1"/>
</dbReference>
<dbReference type="AlphaFoldDB" id="A0A7G5C028"/>
<feature type="domain" description="HTH araC/xylS-type" evidence="6">
    <location>
        <begin position="406"/>
        <end position="504"/>
    </location>
</feature>
<dbReference type="SMART" id="SM00448">
    <property type="entry name" value="REC"/>
    <property type="match status" value="1"/>
</dbReference>
<keyword evidence="9" id="KW-1185">Reference proteome</keyword>
<evidence type="ECO:0000313" key="9">
    <source>
        <dbReference type="Proteomes" id="UP000515679"/>
    </source>
</evidence>
<dbReference type="Gene3D" id="1.10.10.60">
    <property type="entry name" value="Homeodomain-like"/>
    <property type="match status" value="2"/>
</dbReference>
<dbReference type="Gene3D" id="3.40.50.2300">
    <property type="match status" value="1"/>
</dbReference>
<dbReference type="Pfam" id="PF12833">
    <property type="entry name" value="HTH_18"/>
    <property type="match status" value="1"/>
</dbReference>
<dbReference type="KEGG" id="cchl:FPL14_16155"/>
<keyword evidence="2" id="KW-0238">DNA-binding</keyword>
<keyword evidence="4" id="KW-0597">Phosphoprotein</keyword>
<keyword evidence="1" id="KW-0805">Transcription regulation</keyword>
<accession>A0A7G5C028</accession>
<dbReference type="InterPro" id="IPR018060">
    <property type="entry name" value="HTH_AraC"/>
</dbReference>
<dbReference type="RefSeq" id="WP_182298650.1">
    <property type="nucleotide sequence ID" value="NZ_CP041969.1"/>
</dbReference>
<dbReference type="InterPro" id="IPR001789">
    <property type="entry name" value="Sig_transdc_resp-reg_receiver"/>
</dbReference>
<keyword evidence="3" id="KW-0804">Transcription</keyword>
<evidence type="ECO:0000256" key="5">
    <source>
        <dbReference type="SAM" id="MobiDB-lite"/>
    </source>
</evidence>
<proteinExistence type="predicted"/>
<dbReference type="SMART" id="SM00342">
    <property type="entry name" value="HTH_ARAC"/>
    <property type="match status" value="1"/>
</dbReference>
<dbReference type="PANTHER" id="PTHR43280:SF30">
    <property type="entry name" value="MMSAB OPERON REGULATORY PROTEIN"/>
    <property type="match status" value="1"/>
</dbReference>
<dbReference type="SUPFAM" id="SSF52172">
    <property type="entry name" value="CheY-like"/>
    <property type="match status" value="1"/>
</dbReference>
<dbReference type="InterPro" id="IPR011006">
    <property type="entry name" value="CheY-like_superfamily"/>
</dbReference>
<evidence type="ECO:0000259" key="7">
    <source>
        <dbReference type="PROSITE" id="PS50110"/>
    </source>
</evidence>
<dbReference type="InterPro" id="IPR009057">
    <property type="entry name" value="Homeodomain-like_sf"/>
</dbReference>
<evidence type="ECO:0000256" key="2">
    <source>
        <dbReference type="ARBA" id="ARBA00023125"/>
    </source>
</evidence>
<dbReference type="GO" id="GO:0003700">
    <property type="term" value="F:DNA-binding transcription factor activity"/>
    <property type="evidence" value="ECO:0007669"/>
    <property type="project" value="InterPro"/>
</dbReference>